<evidence type="ECO:0000313" key="3">
    <source>
        <dbReference type="EMBL" id="KAK6144351.1"/>
    </source>
</evidence>
<feature type="domain" description="DNA helicase Pif1-like DEAD-box helicase" evidence="2">
    <location>
        <begin position="222"/>
        <end position="428"/>
    </location>
</feature>
<name>A0ABR0W9M3_REHGL</name>
<dbReference type="EC" id="5.6.2.3" evidence="1"/>
<reference evidence="3 4" key="1">
    <citation type="journal article" date="2021" name="Comput. Struct. Biotechnol. J.">
        <title>De novo genome assembly of the potent medicinal plant Rehmannia glutinosa using nanopore technology.</title>
        <authorList>
            <person name="Ma L."/>
            <person name="Dong C."/>
            <person name="Song C."/>
            <person name="Wang X."/>
            <person name="Zheng X."/>
            <person name="Niu Y."/>
            <person name="Chen S."/>
            <person name="Feng W."/>
        </authorList>
    </citation>
    <scope>NUCLEOTIDE SEQUENCE [LARGE SCALE GENOMIC DNA]</scope>
    <source>
        <strain evidence="3">DH-2019</strain>
    </source>
</reference>
<dbReference type="Pfam" id="PF05970">
    <property type="entry name" value="PIF1"/>
    <property type="match status" value="1"/>
</dbReference>
<comment type="similarity">
    <text evidence="1">Belongs to the helicase family.</text>
</comment>
<evidence type="ECO:0000256" key="1">
    <source>
        <dbReference type="RuleBase" id="RU363044"/>
    </source>
</evidence>
<keyword evidence="4" id="KW-1185">Reference proteome</keyword>
<dbReference type="InterPro" id="IPR010285">
    <property type="entry name" value="DNA_helicase_pif1-like_DEAD"/>
</dbReference>
<keyword evidence="1" id="KW-0234">DNA repair</keyword>
<gene>
    <name evidence="3" type="ORF">DH2020_021171</name>
</gene>
<comment type="caution">
    <text evidence="3">The sequence shown here is derived from an EMBL/GenBank/DDBJ whole genome shotgun (WGS) entry which is preliminary data.</text>
</comment>
<keyword evidence="1" id="KW-0227">DNA damage</keyword>
<accession>A0ABR0W9M3</accession>
<dbReference type="Gene3D" id="3.40.50.300">
    <property type="entry name" value="P-loop containing nucleotide triphosphate hydrolases"/>
    <property type="match status" value="1"/>
</dbReference>
<keyword evidence="1" id="KW-0378">Hydrolase</keyword>
<dbReference type="SUPFAM" id="SSF52540">
    <property type="entry name" value="P-loop containing nucleoside triphosphate hydrolases"/>
    <property type="match status" value="1"/>
</dbReference>
<proteinExistence type="inferred from homology"/>
<keyword evidence="1" id="KW-0233">DNA recombination</keyword>
<dbReference type="PANTHER" id="PTHR10492:SF94">
    <property type="entry name" value="ATP-DEPENDENT DNA HELICASE"/>
    <property type="match status" value="1"/>
</dbReference>
<evidence type="ECO:0000313" key="4">
    <source>
        <dbReference type="Proteomes" id="UP001318860"/>
    </source>
</evidence>
<keyword evidence="1" id="KW-0547">Nucleotide-binding</keyword>
<keyword evidence="1" id="KW-0067">ATP-binding</keyword>
<dbReference type="Proteomes" id="UP001318860">
    <property type="component" value="Unassembled WGS sequence"/>
</dbReference>
<keyword evidence="1" id="KW-0347">Helicase</keyword>
<dbReference type="EMBL" id="JABTTQ020000012">
    <property type="protein sequence ID" value="KAK6144351.1"/>
    <property type="molecule type" value="Genomic_DNA"/>
</dbReference>
<sequence>MLTEYFSMCARSEKARKYLYREFPEYYVWDKQGKCWNERKKRDVIGRINTTNHIEGERYYLRLLLNHVRGTTSFQYLLTVDNVLCSNFKEAAQRRGLLESDQSVTECLNEDVTFQMPYELRRLFAIILVYCAPTDVRILWDTYFEAMSEDFRKKPETSIELQIAKTLENLNSFIESMGKKIISYDLSKIPIGIGKEHNDSSREIQDELSIEIPLEDYEAEQKLNPEQKEAFSMILTCIQQGNGGIFFIYGPGRTGKIFLYRALLAHLRSKGLIALATATSGVAPAIMPGGRTTHSRFKIPIEVNESSECTMSKQSGEANLLRKAKLLLWDEAPMAKRWAIENVDKLFKDIRGNNEDFGGKVVVFGGDFRQVLPVVPKATIYQTISASLVNSYLWPKMKKLSLSRKMRARNDPNFIEFLLRVGNGQEITDSEGNIKIPDQMC</sequence>
<dbReference type="InterPro" id="IPR027417">
    <property type="entry name" value="P-loop_NTPase"/>
</dbReference>
<dbReference type="PANTHER" id="PTHR10492">
    <property type="match status" value="1"/>
</dbReference>
<evidence type="ECO:0000259" key="2">
    <source>
        <dbReference type="Pfam" id="PF05970"/>
    </source>
</evidence>
<organism evidence="3 4">
    <name type="scientific">Rehmannia glutinosa</name>
    <name type="common">Chinese foxglove</name>
    <dbReference type="NCBI Taxonomy" id="99300"/>
    <lineage>
        <taxon>Eukaryota</taxon>
        <taxon>Viridiplantae</taxon>
        <taxon>Streptophyta</taxon>
        <taxon>Embryophyta</taxon>
        <taxon>Tracheophyta</taxon>
        <taxon>Spermatophyta</taxon>
        <taxon>Magnoliopsida</taxon>
        <taxon>eudicotyledons</taxon>
        <taxon>Gunneridae</taxon>
        <taxon>Pentapetalae</taxon>
        <taxon>asterids</taxon>
        <taxon>lamiids</taxon>
        <taxon>Lamiales</taxon>
        <taxon>Orobanchaceae</taxon>
        <taxon>Rehmannieae</taxon>
        <taxon>Rehmannia</taxon>
    </lineage>
</organism>
<comment type="catalytic activity">
    <reaction evidence="1">
        <text>ATP + H2O = ADP + phosphate + H(+)</text>
        <dbReference type="Rhea" id="RHEA:13065"/>
        <dbReference type="ChEBI" id="CHEBI:15377"/>
        <dbReference type="ChEBI" id="CHEBI:15378"/>
        <dbReference type="ChEBI" id="CHEBI:30616"/>
        <dbReference type="ChEBI" id="CHEBI:43474"/>
        <dbReference type="ChEBI" id="CHEBI:456216"/>
        <dbReference type="EC" id="5.6.2.3"/>
    </reaction>
</comment>
<comment type="cofactor">
    <cofactor evidence="1">
        <name>Mg(2+)</name>
        <dbReference type="ChEBI" id="CHEBI:18420"/>
    </cofactor>
</comment>
<protein>
    <recommendedName>
        <fullName evidence="1">ATP-dependent DNA helicase</fullName>
        <ecNumber evidence="1">5.6.2.3</ecNumber>
    </recommendedName>
</protein>